<dbReference type="PROSITE" id="PS51683">
    <property type="entry name" value="SAM_OMT_II"/>
    <property type="match status" value="1"/>
</dbReference>
<evidence type="ECO:0000256" key="1">
    <source>
        <dbReference type="ARBA" id="ARBA00022603"/>
    </source>
</evidence>
<evidence type="ECO:0000313" key="9">
    <source>
        <dbReference type="Proteomes" id="UP000222542"/>
    </source>
</evidence>
<feature type="domain" description="O-methyltransferase dimerisation" evidence="7">
    <location>
        <begin position="24"/>
        <end position="112"/>
    </location>
</feature>
<comment type="similarity">
    <text evidence="4">Belongs to the class I-like SAM-binding methyltransferase superfamily. Cation-independent O-methyltransferase family. COMT subfamily.</text>
</comment>
<evidence type="ECO:0000256" key="3">
    <source>
        <dbReference type="ARBA" id="ARBA00022691"/>
    </source>
</evidence>
<dbReference type="SUPFAM" id="SSF46785">
    <property type="entry name" value="Winged helix' DNA-binding domain"/>
    <property type="match status" value="1"/>
</dbReference>
<comment type="caution">
    <text evidence="8">The sequence shown here is derived from an EMBL/GenBank/DDBJ whole genome shotgun (WGS) entry which is preliminary data.</text>
</comment>
<dbReference type="STRING" id="4072.A0A2G2ZRA2"/>
<evidence type="ECO:0000259" key="7">
    <source>
        <dbReference type="Pfam" id="PF08100"/>
    </source>
</evidence>
<dbReference type="InterPro" id="IPR029063">
    <property type="entry name" value="SAM-dependent_MTases_sf"/>
</dbReference>
<keyword evidence="3" id="KW-0949">S-adenosyl-L-methionine</keyword>
<evidence type="ECO:0000256" key="4">
    <source>
        <dbReference type="ARBA" id="ARBA00034481"/>
    </source>
</evidence>
<protein>
    <recommendedName>
        <fullName evidence="10">Trans-resveratrol di-O-methyltransferase-like</fullName>
    </recommendedName>
</protein>
<sequence>MADHNDQNLTPSELLLAETQSWNQLYFFIEHVTLKCALQLGIPNAILKHGKPMTLSKLMSSLSISPSKYPYFHRVTRIIVRYGLLILQKHEDNNVDDGDDGKGYYSLAPADRYIMKDGPWNSMEDQDSFFFKAWNCLGDWFRNEDPSAFYTAYGDLFWGKLSRDTSSGNWFHANMARDSQSFMNVLIGNELKDVFKGLTTLVDVVGGTGTVAMALTKKFPDMKCIVLDLPPVEANMLGSENLEFVAGDMFQKIPAANAVLLKWILHDWNDEECVKILKNCKDAITGSGKVIIIDLVMENPELDDESFQAQLFIDMLMLVFLGRKERNKKEWENFSLMLILLLQTYFDSWFKGGGLTSPLTSLSEADEFARTL</sequence>
<keyword evidence="1" id="KW-0489">Methyltransferase</keyword>
<dbReference type="Proteomes" id="UP000222542">
    <property type="component" value="Unassembled WGS sequence"/>
</dbReference>
<evidence type="ECO:0008006" key="10">
    <source>
        <dbReference type="Google" id="ProtNLM"/>
    </source>
</evidence>
<feature type="active site" description="Proton acceptor" evidence="5">
    <location>
        <position position="266"/>
    </location>
</feature>
<dbReference type="Gene3D" id="1.10.10.10">
    <property type="entry name" value="Winged helix-like DNA-binding domain superfamily/Winged helix DNA-binding domain"/>
    <property type="match status" value="1"/>
</dbReference>
<dbReference type="PANTHER" id="PTHR11746">
    <property type="entry name" value="O-METHYLTRANSFERASE"/>
    <property type="match status" value="1"/>
</dbReference>
<keyword evidence="9" id="KW-1185">Reference proteome</keyword>
<dbReference type="PIRSF" id="PIRSF005739">
    <property type="entry name" value="O-mtase"/>
    <property type="match status" value="1"/>
</dbReference>
<gene>
    <name evidence="8" type="ORF">T459_12946</name>
</gene>
<evidence type="ECO:0000256" key="5">
    <source>
        <dbReference type="PIRSR" id="PIRSR005739-1"/>
    </source>
</evidence>
<dbReference type="GO" id="GO:0046983">
    <property type="term" value="F:protein dimerization activity"/>
    <property type="evidence" value="ECO:0007669"/>
    <property type="project" value="InterPro"/>
</dbReference>
<dbReference type="GO" id="GO:0008171">
    <property type="term" value="F:O-methyltransferase activity"/>
    <property type="evidence" value="ECO:0000318"/>
    <property type="project" value="GO_Central"/>
</dbReference>
<evidence type="ECO:0000313" key="8">
    <source>
        <dbReference type="EMBL" id="PHT84503.1"/>
    </source>
</evidence>
<dbReference type="GO" id="GO:0008757">
    <property type="term" value="F:S-adenosylmethionine-dependent methyltransferase activity"/>
    <property type="evidence" value="ECO:0000318"/>
    <property type="project" value="GO_Central"/>
</dbReference>
<dbReference type="InterPro" id="IPR036388">
    <property type="entry name" value="WH-like_DNA-bd_sf"/>
</dbReference>
<dbReference type="GO" id="GO:0032259">
    <property type="term" value="P:methylation"/>
    <property type="evidence" value="ECO:0000318"/>
    <property type="project" value="GO_Central"/>
</dbReference>
<reference evidence="8 9" key="2">
    <citation type="journal article" date="2017" name="Genome Biol.">
        <title>New reference genome sequences of hot pepper reveal the massive evolution of plant disease-resistance genes by retroduplication.</title>
        <authorList>
            <person name="Kim S."/>
            <person name="Park J."/>
            <person name="Yeom S.I."/>
            <person name="Kim Y.M."/>
            <person name="Seo E."/>
            <person name="Kim K.T."/>
            <person name="Kim M.S."/>
            <person name="Lee J.M."/>
            <person name="Cheong K."/>
            <person name="Shin H.S."/>
            <person name="Kim S.B."/>
            <person name="Han K."/>
            <person name="Lee J."/>
            <person name="Park M."/>
            <person name="Lee H.A."/>
            <person name="Lee H.Y."/>
            <person name="Lee Y."/>
            <person name="Oh S."/>
            <person name="Lee J.H."/>
            <person name="Choi E."/>
            <person name="Choi E."/>
            <person name="Lee S.E."/>
            <person name="Jeon J."/>
            <person name="Kim H."/>
            <person name="Choi G."/>
            <person name="Song H."/>
            <person name="Lee J."/>
            <person name="Lee S.C."/>
            <person name="Kwon J.K."/>
            <person name="Lee H.Y."/>
            <person name="Koo N."/>
            <person name="Hong Y."/>
            <person name="Kim R.W."/>
            <person name="Kang W.H."/>
            <person name="Huh J.H."/>
            <person name="Kang B.C."/>
            <person name="Yang T.J."/>
            <person name="Lee Y.H."/>
            <person name="Bennetzen J.L."/>
            <person name="Choi D."/>
        </authorList>
    </citation>
    <scope>NUCLEOTIDE SEQUENCE [LARGE SCALE GENOMIC DNA]</scope>
    <source>
        <strain evidence="9">cv. CM334</strain>
    </source>
</reference>
<evidence type="ECO:0000256" key="2">
    <source>
        <dbReference type="ARBA" id="ARBA00022679"/>
    </source>
</evidence>
<dbReference type="InterPro" id="IPR016461">
    <property type="entry name" value="COMT-like"/>
</dbReference>
<feature type="domain" description="O-methyltransferase C-terminal" evidence="6">
    <location>
        <begin position="134"/>
        <end position="333"/>
    </location>
</feature>
<dbReference type="Gramene" id="PHT84503">
    <property type="protein sequence ID" value="PHT84503"/>
    <property type="gene ID" value="T459_12946"/>
</dbReference>
<dbReference type="SUPFAM" id="SSF53335">
    <property type="entry name" value="S-adenosyl-L-methionine-dependent methyltransferases"/>
    <property type="match status" value="1"/>
</dbReference>
<dbReference type="Gene3D" id="3.40.50.150">
    <property type="entry name" value="Vaccinia Virus protein VP39"/>
    <property type="match status" value="1"/>
</dbReference>
<proteinExistence type="inferred from homology"/>
<dbReference type="Pfam" id="PF08100">
    <property type="entry name" value="Dimerisation"/>
    <property type="match status" value="1"/>
</dbReference>
<dbReference type="InterPro" id="IPR012967">
    <property type="entry name" value="COMT_dimerisation"/>
</dbReference>
<name>A0A2G2ZRA2_CAPAN</name>
<organism evidence="8 9">
    <name type="scientific">Capsicum annuum</name>
    <name type="common">Capsicum pepper</name>
    <dbReference type="NCBI Taxonomy" id="4072"/>
    <lineage>
        <taxon>Eukaryota</taxon>
        <taxon>Viridiplantae</taxon>
        <taxon>Streptophyta</taxon>
        <taxon>Embryophyta</taxon>
        <taxon>Tracheophyta</taxon>
        <taxon>Spermatophyta</taxon>
        <taxon>Magnoliopsida</taxon>
        <taxon>eudicotyledons</taxon>
        <taxon>Gunneridae</taxon>
        <taxon>Pentapetalae</taxon>
        <taxon>asterids</taxon>
        <taxon>lamiids</taxon>
        <taxon>Solanales</taxon>
        <taxon>Solanaceae</taxon>
        <taxon>Solanoideae</taxon>
        <taxon>Capsiceae</taxon>
        <taxon>Capsicum</taxon>
    </lineage>
</organism>
<reference evidence="8 9" key="1">
    <citation type="journal article" date="2014" name="Nat. Genet.">
        <title>Genome sequence of the hot pepper provides insights into the evolution of pungency in Capsicum species.</title>
        <authorList>
            <person name="Kim S."/>
            <person name="Park M."/>
            <person name="Yeom S.I."/>
            <person name="Kim Y.M."/>
            <person name="Lee J.M."/>
            <person name="Lee H.A."/>
            <person name="Seo E."/>
            <person name="Choi J."/>
            <person name="Cheong K."/>
            <person name="Kim K.T."/>
            <person name="Jung K."/>
            <person name="Lee G.W."/>
            <person name="Oh S.K."/>
            <person name="Bae C."/>
            <person name="Kim S.B."/>
            <person name="Lee H.Y."/>
            <person name="Kim S.Y."/>
            <person name="Kim M.S."/>
            <person name="Kang B.C."/>
            <person name="Jo Y.D."/>
            <person name="Yang H.B."/>
            <person name="Jeong H.J."/>
            <person name="Kang W.H."/>
            <person name="Kwon J.K."/>
            <person name="Shin C."/>
            <person name="Lim J.Y."/>
            <person name="Park J.H."/>
            <person name="Huh J.H."/>
            <person name="Kim J.S."/>
            <person name="Kim B.D."/>
            <person name="Cohen O."/>
            <person name="Paran I."/>
            <person name="Suh M.C."/>
            <person name="Lee S.B."/>
            <person name="Kim Y.K."/>
            <person name="Shin Y."/>
            <person name="Noh S.J."/>
            <person name="Park J."/>
            <person name="Seo Y.S."/>
            <person name="Kwon S.Y."/>
            <person name="Kim H.A."/>
            <person name="Park J.M."/>
            <person name="Kim H.J."/>
            <person name="Choi S.B."/>
            <person name="Bosland P.W."/>
            <person name="Reeves G."/>
            <person name="Jo S.H."/>
            <person name="Lee B.W."/>
            <person name="Cho H.T."/>
            <person name="Choi H.S."/>
            <person name="Lee M.S."/>
            <person name="Yu Y."/>
            <person name="Do Choi Y."/>
            <person name="Park B.S."/>
            <person name="van Deynze A."/>
            <person name="Ashrafi H."/>
            <person name="Hill T."/>
            <person name="Kim W.T."/>
            <person name="Pai H.S."/>
            <person name="Ahn H.K."/>
            <person name="Yeam I."/>
            <person name="Giovannoni J.J."/>
            <person name="Rose J.K."/>
            <person name="Sorensen I."/>
            <person name="Lee S.J."/>
            <person name="Kim R.W."/>
            <person name="Choi I.Y."/>
            <person name="Choi B.S."/>
            <person name="Lim J.S."/>
            <person name="Lee Y.H."/>
            <person name="Choi D."/>
        </authorList>
    </citation>
    <scope>NUCLEOTIDE SEQUENCE [LARGE SCALE GENOMIC DNA]</scope>
    <source>
        <strain evidence="9">cv. CM334</strain>
    </source>
</reference>
<dbReference type="AlphaFoldDB" id="A0A2G2ZRA2"/>
<dbReference type="EMBL" id="AYRZ02000004">
    <property type="protein sequence ID" value="PHT84503.1"/>
    <property type="molecule type" value="Genomic_DNA"/>
</dbReference>
<dbReference type="InterPro" id="IPR036390">
    <property type="entry name" value="WH_DNA-bd_sf"/>
</dbReference>
<dbReference type="GO" id="GO:0009813">
    <property type="term" value="P:flavonoid biosynthetic process"/>
    <property type="evidence" value="ECO:0007669"/>
    <property type="project" value="UniProtKB-ARBA"/>
</dbReference>
<accession>A0A2G2ZRA2</accession>
<keyword evidence="2" id="KW-0808">Transferase</keyword>
<evidence type="ECO:0000259" key="6">
    <source>
        <dbReference type="Pfam" id="PF00891"/>
    </source>
</evidence>
<dbReference type="InterPro" id="IPR001077">
    <property type="entry name" value="COMT_C"/>
</dbReference>
<dbReference type="OMA" id="MILESQI"/>
<dbReference type="Pfam" id="PF00891">
    <property type="entry name" value="Methyltransf_2"/>
    <property type="match status" value="1"/>
</dbReference>